<feature type="domain" description="Protein kinase" evidence="3">
    <location>
        <begin position="1044"/>
        <end position="1346"/>
    </location>
</feature>
<protein>
    <recommendedName>
        <fullName evidence="3">Protein kinase domain-containing protein</fullName>
    </recommendedName>
</protein>
<dbReference type="RefSeq" id="XP_067180946.1">
    <property type="nucleotide sequence ID" value="XM_067324589.1"/>
</dbReference>
<accession>A0A836HQP3</accession>
<keyword evidence="2" id="KW-0812">Transmembrane</keyword>
<dbReference type="GeneID" id="92517101"/>
<feature type="region of interest" description="Disordered" evidence="1">
    <location>
        <begin position="16"/>
        <end position="50"/>
    </location>
</feature>
<comment type="caution">
    <text evidence="4">The sequence shown here is derived from an EMBL/GenBank/DDBJ whole genome shotgun (WGS) entry which is preliminary data.</text>
</comment>
<dbReference type="OrthoDB" id="258103at2759"/>
<evidence type="ECO:0000313" key="5">
    <source>
        <dbReference type="Proteomes" id="UP000673552"/>
    </source>
</evidence>
<dbReference type="PANTHER" id="PTHR44329:SF214">
    <property type="entry name" value="PROTEIN KINASE DOMAIN-CONTAINING PROTEIN"/>
    <property type="match status" value="1"/>
</dbReference>
<reference evidence="5" key="2">
    <citation type="journal article" date="2021" name="Sci. Data">
        <title>Chromosome-scale genome sequencing, assembly and annotation of six genomes from subfamily Leishmaniinae.</title>
        <authorList>
            <person name="Almutairi H."/>
            <person name="Urbaniak M.D."/>
            <person name="Bates M.D."/>
            <person name="Jariyapan N."/>
            <person name="Kwakye-Nuako G."/>
            <person name="Thomaz Soccol V."/>
            <person name="Al-Salem W.S."/>
            <person name="Dillon R.J."/>
            <person name="Bates P.A."/>
            <person name="Gatherer D."/>
        </authorList>
    </citation>
    <scope>NUCLEOTIDE SEQUENCE [LARGE SCALE GENOMIC DNA]</scope>
</reference>
<evidence type="ECO:0000256" key="1">
    <source>
        <dbReference type="SAM" id="MobiDB-lite"/>
    </source>
</evidence>
<dbReference type="PANTHER" id="PTHR44329">
    <property type="entry name" value="SERINE/THREONINE-PROTEIN KINASE TNNI3K-RELATED"/>
    <property type="match status" value="1"/>
</dbReference>
<keyword evidence="5" id="KW-1185">Reference proteome</keyword>
<feature type="compositionally biased region" description="Polar residues" evidence="1">
    <location>
        <begin position="31"/>
        <end position="50"/>
    </location>
</feature>
<evidence type="ECO:0000313" key="4">
    <source>
        <dbReference type="EMBL" id="KAG5485793.1"/>
    </source>
</evidence>
<reference evidence="5" key="1">
    <citation type="journal article" date="2021" name="Microbiol. Resour. Announc.">
        <title>LGAAP: Leishmaniinae Genome Assembly and Annotation Pipeline.</title>
        <authorList>
            <person name="Almutairi H."/>
            <person name="Urbaniak M.D."/>
            <person name="Bates M.D."/>
            <person name="Jariyapan N."/>
            <person name="Kwakye-Nuako G."/>
            <person name="Thomaz-Soccol V."/>
            <person name="Al-Salem W.S."/>
            <person name="Dillon R.J."/>
            <person name="Bates P.A."/>
            <person name="Gatherer D."/>
        </authorList>
    </citation>
    <scope>NUCLEOTIDE SEQUENCE [LARGE SCALE GENOMIC DNA]</scope>
</reference>
<dbReference type="SUPFAM" id="SSF56112">
    <property type="entry name" value="Protein kinase-like (PK-like)"/>
    <property type="match status" value="1"/>
</dbReference>
<evidence type="ECO:0000259" key="3">
    <source>
        <dbReference type="PROSITE" id="PS50011"/>
    </source>
</evidence>
<sequence>MPRHLKHSMDLKPTAMQAAQMTAAASTSPTHLQTAQEQQVPVQTPDGQRQRLQTRCSASLKWGRRARRFGRAARNALFRIDVCWTFSYSVFLLCVGTACCAISYQMVNRSLIDSWHSLHDNRIAAVNKLIDQSTDRVHDMAASLLALSMRTQFVMESEKTLSVLCALMEEYDVERTFAAFSVVSLSKLEAISCWRGSGGHKSGDRLVGAISYDHRINSTYYVNRSSYMFERPLEVEETVPQDRGAVSDLLADNYAARNLIQLTKAYYNGDIDFVDPRLRWLQPSLHPHLIHYNCPAGLIYRGLTLPTNVSITDCTQVRINGARLAFTTVWESSSGFLFAVFINQSLEGADPLIMSNNWGQQSVQGDAVFPPSPEPTAYLSSRNVTHPLMREALKHVDLSRMQGPGHKQVVDFRFNGAHSIITAWAYTSPRGLTLPLVYVSSHDVVAGPYLRLRDTINGVLAATIVLVSFVFWVFVRLYFVAPLLEITRLLDRSVQRGARALYHAGKHGIGALAEVRALGNAHNAAMRQLREVDAFVPEAVRQELRRGTVHTTPTLSLRATVPGPNVVTVSSHSRAARLARHLSTVVYITIRPPHPLPGSSHHTGTTPAPPSTRSSEHESTAIALPIPSQRLVAVVERAVHAANTANSGPFATPAALGAFVSAVHDLAHTHRGTVLHLCPDACVLHFHAAVRAHLPPQQEQQSARAADVDAATEAHAQQDARDAAAFALALLGWVDEQRAAAGQPEWPHMPEVRVLLDTSLFACGQYRPSGSEQTMTVALGRDVLRDASRVVERIGVRVAMTEETAARVRGGNGDSDVAAVRVIPVEVLHTNCTVDTKGTLVLYEALPGRAAGDAAWELYAACCLDGFARMRQGDYAGALTAYCGVADVLGLEPGLLPPCLCREAAGDHLTGGAVSVQVARLMRECERRRRAGLTEGFQRMPRRPPGIDALLFHSIAPLGPAPELPSHAATSAVPKTSSSPRKMARGFTAPPSYPEVRDRYVVRLSNGGATSRVVVPTPPAWVRDNHGLYWHLACRRSDITPAGLWPHRLLALGSAGAIASVSYIMYREVQPVVAKVICDAPLGPMCDALRSATPVCGPTAQQDAAIQRLLSGYQKLRHPNILAPLAFSQSVEGGVVLIWEFCPGGTLRQLLARYPRVKSIAFACFGMQMLSALSHLHERGLAHGNLNLDNVMVDSNGHCRLIGQSADHALERKIFDVKLSCYLSPAMAAGALPTPQCDMFCYGLLVLEAVTQQPCWRWATAAEYEGHRLQQPTAKELADLMAAGGQEFADAVVQGRVALNLQQLDSVPTNEHQNDTIRNVCRRLLASDPSQRPTAAQLRAENKSALNLLGITMEEDAR</sequence>
<feature type="compositionally biased region" description="Low complexity" evidence="1">
    <location>
        <begin position="16"/>
        <end position="30"/>
    </location>
</feature>
<feature type="transmembrane region" description="Helical" evidence="2">
    <location>
        <begin position="459"/>
        <end position="479"/>
    </location>
</feature>
<dbReference type="InterPro" id="IPR011009">
    <property type="entry name" value="Kinase-like_dom_sf"/>
</dbReference>
<dbReference type="InterPro" id="IPR051681">
    <property type="entry name" value="Ser/Thr_Kinases-Pseudokinases"/>
</dbReference>
<dbReference type="PROSITE" id="PS50011">
    <property type="entry name" value="PROTEIN_KINASE_DOM"/>
    <property type="match status" value="1"/>
</dbReference>
<gene>
    <name evidence="4" type="ORF">LSCM1_07205</name>
</gene>
<dbReference type="InterPro" id="IPR000719">
    <property type="entry name" value="Prot_kinase_dom"/>
</dbReference>
<feature type="region of interest" description="Disordered" evidence="1">
    <location>
        <begin position="965"/>
        <end position="988"/>
    </location>
</feature>
<proteinExistence type="predicted"/>
<dbReference type="GO" id="GO:0005524">
    <property type="term" value="F:ATP binding"/>
    <property type="evidence" value="ECO:0007669"/>
    <property type="project" value="InterPro"/>
</dbReference>
<name>A0A836HQP3_9TRYP</name>
<keyword evidence="2" id="KW-0472">Membrane</keyword>
<dbReference type="KEGG" id="lmat:92517101"/>
<dbReference type="Gene3D" id="1.10.510.10">
    <property type="entry name" value="Transferase(Phosphotransferase) domain 1"/>
    <property type="match status" value="1"/>
</dbReference>
<keyword evidence="2" id="KW-1133">Transmembrane helix</keyword>
<dbReference type="GO" id="GO:0004674">
    <property type="term" value="F:protein serine/threonine kinase activity"/>
    <property type="evidence" value="ECO:0007669"/>
    <property type="project" value="TreeGrafter"/>
</dbReference>
<feature type="region of interest" description="Disordered" evidence="1">
    <location>
        <begin position="593"/>
        <end position="619"/>
    </location>
</feature>
<dbReference type="Proteomes" id="UP000673552">
    <property type="component" value="Unassembled WGS sequence"/>
</dbReference>
<dbReference type="Pfam" id="PF00069">
    <property type="entry name" value="Pkinase"/>
    <property type="match status" value="1"/>
</dbReference>
<evidence type="ECO:0000256" key="2">
    <source>
        <dbReference type="SAM" id="Phobius"/>
    </source>
</evidence>
<organism evidence="4 5">
    <name type="scientific">Leishmania martiniquensis</name>
    <dbReference type="NCBI Taxonomy" id="1580590"/>
    <lineage>
        <taxon>Eukaryota</taxon>
        <taxon>Discoba</taxon>
        <taxon>Euglenozoa</taxon>
        <taxon>Kinetoplastea</taxon>
        <taxon>Metakinetoplastina</taxon>
        <taxon>Trypanosomatida</taxon>
        <taxon>Trypanosomatidae</taxon>
        <taxon>Leishmaniinae</taxon>
        <taxon>Leishmania</taxon>
    </lineage>
</organism>
<dbReference type="EMBL" id="JAFEUZ010000008">
    <property type="protein sequence ID" value="KAG5485793.1"/>
    <property type="molecule type" value="Genomic_DNA"/>
</dbReference>
<feature type="transmembrane region" description="Helical" evidence="2">
    <location>
        <begin position="86"/>
        <end position="107"/>
    </location>
</feature>